<dbReference type="InterPro" id="IPR033927">
    <property type="entry name" value="WASPfam_EVH1"/>
</dbReference>
<keyword evidence="4" id="KW-1185">Reference proteome</keyword>
<name>A0ABR3N6Q6_9TELE</name>
<organism evidence="3 4">
    <name type="scientific">Cirrhinus molitorella</name>
    <name type="common">mud carp</name>
    <dbReference type="NCBI Taxonomy" id="172907"/>
    <lineage>
        <taxon>Eukaryota</taxon>
        <taxon>Metazoa</taxon>
        <taxon>Chordata</taxon>
        <taxon>Craniata</taxon>
        <taxon>Vertebrata</taxon>
        <taxon>Euteleostomi</taxon>
        <taxon>Actinopterygii</taxon>
        <taxon>Neopterygii</taxon>
        <taxon>Teleostei</taxon>
        <taxon>Ostariophysi</taxon>
        <taxon>Cypriniformes</taxon>
        <taxon>Cyprinidae</taxon>
        <taxon>Labeoninae</taxon>
        <taxon>Labeonini</taxon>
        <taxon>Cirrhinus</taxon>
    </lineage>
</organism>
<dbReference type="SMART" id="SM00461">
    <property type="entry name" value="WH1"/>
    <property type="match status" value="1"/>
</dbReference>
<dbReference type="SUPFAM" id="SSF50729">
    <property type="entry name" value="PH domain-like"/>
    <property type="match status" value="1"/>
</dbReference>
<dbReference type="PROSITE" id="PS50229">
    <property type="entry name" value="WH1"/>
    <property type="match status" value="1"/>
</dbReference>
<dbReference type="InterPro" id="IPR000697">
    <property type="entry name" value="WH1/EVH1_dom"/>
</dbReference>
<feature type="domain" description="WH1" evidence="2">
    <location>
        <begin position="376"/>
        <end position="486"/>
    </location>
</feature>
<dbReference type="Proteomes" id="UP001558613">
    <property type="component" value="Unassembled WGS sequence"/>
</dbReference>
<evidence type="ECO:0000313" key="4">
    <source>
        <dbReference type="Proteomes" id="UP001558613"/>
    </source>
</evidence>
<evidence type="ECO:0000256" key="1">
    <source>
        <dbReference type="SAM" id="MobiDB-lite"/>
    </source>
</evidence>
<dbReference type="InterPro" id="IPR011993">
    <property type="entry name" value="PH-like_dom_sf"/>
</dbReference>
<evidence type="ECO:0000313" key="3">
    <source>
        <dbReference type="EMBL" id="KAL1272624.1"/>
    </source>
</evidence>
<dbReference type="Pfam" id="PF00568">
    <property type="entry name" value="WH1"/>
    <property type="match status" value="1"/>
</dbReference>
<feature type="region of interest" description="Disordered" evidence="1">
    <location>
        <begin position="1"/>
        <end position="32"/>
    </location>
</feature>
<evidence type="ECO:0000259" key="2">
    <source>
        <dbReference type="PROSITE" id="PS50229"/>
    </source>
</evidence>
<proteinExistence type="predicted"/>
<sequence length="657" mass="73955">MKTSTRPQPKHLDSRPALERRDAAEFYSRFPGDKPPEHPDWIRDRKAFREALEGMGDLRRWLHNKPVLTGLEFVVMERDRQAKRMSSLPTETSIVQPSPDAVTSPLALRCEFEGVINFVRMCEACILSKLLDWNGNGKLKRVDLCTLFKKEGFFIQPERLNVLMSLLNSKDGNSVTVEDLAAGIRAWSRKHQEKEGQQSHPGYCNADCEKKIGSRHHLLTNGEEKDDQEGMQDVEVLAIMRRVLAATKTCCPSSLSGPLGREVDRFRTLCFREYVKSLEQCQQQGVNVSQATLQKVLLHPGDMSMSSSFILGGTAKTRAEGGARKGHKEMKKQSVCWADPNAFWPGKEDHVRLFLPVMTSSPAMVLFQRIERTAVPSPGHWPVLACGIVQLVMAAPPQKKTWKSHSFGVLCLVQDKSVHSTFMRLYCLKKAKLQWEQELYTPFEYSETCPYFHTFPGDECQIGINFADEDEAKQFYTAVQKQISENKASPSGLTRRYSVGAVSDWKEKLDSCLRGNEVQKRHSLRTAPRVPHHLDQDAAFPEIKPTVANTISSQSPQTLPSVNEESMSLAQRKGPLPPIPIHARIATLKFNRNASMQNQTIQDSSIPVPSWVPPPPSYQAPTVPPSLGIKDPYSTGKNQNFHYNAGIEDEPGYDDYL</sequence>
<dbReference type="PANTHER" id="PTHR47225">
    <property type="entry name" value="EF-HAND CALCIUM-BINDING DOMAIN-CONTAINING PROTEIN 12"/>
    <property type="match status" value="1"/>
</dbReference>
<dbReference type="EMBL" id="JAYMGO010000006">
    <property type="protein sequence ID" value="KAL1272624.1"/>
    <property type="molecule type" value="Genomic_DNA"/>
</dbReference>
<gene>
    <name evidence="3" type="ORF">QQF64_028486</name>
</gene>
<feature type="compositionally biased region" description="Basic and acidic residues" evidence="1">
    <location>
        <begin position="10"/>
        <end position="24"/>
    </location>
</feature>
<protein>
    <recommendedName>
        <fullName evidence="2">WH1 domain-containing protein</fullName>
    </recommendedName>
</protein>
<dbReference type="PANTHER" id="PTHR47225:SF1">
    <property type="entry name" value="EF-HAND CALCIUM-BINDING DOMAIN-CONTAINING PROTEIN 12"/>
    <property type="match status" value="1"/>
</dbReference>
<dbReference type="InterPro" id="IPR042847">
    <property type="entry name" value="EFC12"/>
</dbReference>
<reference evidence="3 4" key="1">
    <citation type="submission" date="2023-09" db="EMBL/GenBank/DDBJ databases">
        <authorList>
            <person name="Wang M."/>
        </authorList>
    </citation>
    <scope>NUCLEOTIDE SEQUENCE [LARGE SCALE GENOMIC DNA]</scope>
    <source>
        <strain evidence="3">GT-2023</strain>
        <tissue evidence="3">Liver</tissue>
    </source>
</reference>
<dbReference type="CDD" id="cd01205">
    <property type="entry name" value="EVH1_WASP-like"/>
    <property type="match status" value="1"/>
</dbReference>
<dbReference type="Gene3D" id="2.30.29.30">
    <property type="entry name" value="Pleckstrin-homology domain (PH domain)/Phosphotyrosine-binding domain (PTB)"/>
    <property type="match status" value="1"/>
</dbReference>
<accession>A0ABR3N6Q6</accession>
<comment type="caution">
    <text evidence="3">The sequence shown here is derived from an EMBL/GenBank/DDBJ whole genome shotgun (WGS) entry which is preliminary data.</text>
</comment>